<evidence type="ECO:0000256" key="10">
    <source>
        <dbReference type="RuleBase" id="RU361238"/>
    </source>
</evidence>
<keyword evidence="3" id="KW-0858">Xylan degradation</keyword>
<evidence type="ECO:0000256" key="2">
    <source>
        <dbReference type="ARBA" id="ARBA00022487"/>
    </source>
</evidence>
<evidence type="ECO:0000256" key="1">
    <source>
        <dbReference type="ARBA" id="ARBA00006249"/>
    </source>
</evidence>
<keyword evidence="12" id="KW-1185">Reference proteome</keyword>
<keyword evidence="4" id="KW-0479">Metal-binding</keyword>
<evidence type="ECO:0000256" key="5">
    <source>
        <dbReference type="ARBA" id="ARBA00022729"/>
    </source>
</evidence>
<reference evidence="11" key="1">
    <citation type="journal article" date="2020" name="BMC Genomics">
        <title>Correction to: Identification and distribution of gene clusters required for synthesis of sphingolipid metabolism inhibitors in diverse species of the filamentous fungus Fusarium.</title>
        <authorList>
            <person name="Kim H.S."/>
            <person name="Lohmar J.M."/>
            <person name="Busman M."/>
            <person name="Brown D.W."/>
            <person name="Naumann T.A."/>
            <person name="Divon H.H."/>
            <person name="Lysoe E."/>
            <person name="Uhlig S."/>
            <person name="Proctor R.H."/>
        </authorList>
    </citation>
    <scope>NUCLEOTIDE SEQUENCE</scope>
    <source>
        <strain evidence="11">NRRL 22465</strain>
    </source>
</reference>
<dbReference type="EMBL" id="JABEYC010000131">
    <property type="protein sequence ID" value="KAF4982182.1"/>
    <property type="molecule type" value="Genomic_DNA"/>
</dbReference>
<comment type="catalytic activity">
    <reaction evidence="9">
        <text>feruloyl-polysaccharide + H2O = ferulate + polysaccharide.</text>
        <dbReference type="EC" id="3.1.1.73"/>
    </reaction>
</comment>
<dbReference type="PANTHER" id="PTHR33938:SF15">
    <property type="entry name" value="FERULOYL ESTERASE B-RELATED"/>
    <property type="match status" value="1"/>
</dbReference>
<dbReference type="Pfam" id="PF07519">
    <property type="entry name" value="Tannase"/>
    <property type="match status" value="2"/>
</dbReference>
<keyword evidence="6 10" id="KW-0378">Hydrolase</keyword>
<evidence type="ECO:0000256" key="9">
    <source>
        <dbReference type="ARBA" id="ARBA00034075"/>
    </source>
</evidence>
<dbReference type="InterPro" id="IPR011118">
    <property type="entry name" value="Tannase/feruloyl_esterase"/>
</dbReference>
<evidence type="ECO:0000313" key="11">
    <source>
        <dbReference type="EMBL" id="KAF4982182.1"/>
    </source>
</evidence>
<dbReference type="GO" id="GO:0030600">
    <property type="term" value="F:feruloyl esterase activity"/>
    <property type="evidence" value="ECO:0007669"/>
    <property type="project" value="UniProtKB-EC"/>
</dbReference>
<dbReference type="SUPFAM" id="SSF53474">
    <property type="entry name" value="alpha/beta-Hydrolases"/>
    <property type="match status" value="1"/>
</dbReference>
<dbReference type="EC" id="3.1.1.-" evidence="10"/>
<evidence type="ECO:0000256" key="6">
    <source>
        <dbReference type="ARBA" id="ARBA00022801"/>
    </source>
</evidence>
<comment type="similarity">
    <text evidence="1 10">Belongs to the tannase family.</text>
</comment>
<dbReference type="GO" id="GO:0045493">
    <property type="term" value="P:xylan catabolic process"/>
    <property type="evidence" value="ECO:0007669"/>
    <property type="project" value="UniProtKB-KW"/>
</dbReference>
<comment type="caution">
    <text evidence="11">The sequence shown here is derived from an EMBL/GenBank/DDBJ whole genome shotgun (WGS) entry which is preliminary data.</text>
</comment>
<organism evidence="11 12">
    <name type="scientific">Fusarium zealandicum</name>
    <dbReference type="NCBI Taxonomy" id="1053134"/>
    <lineage>
        <taxon>Eukaryota</taxon>
        <taxon>Fungi</taxon>
        <taxon>Dikarya</taxon>
        <taxon>Ascomycota</taxon>
        <taxon>Pezizomycotina</taxon>
        <taxon>Sordariomycetes</taxon>
        <taxon>Hypocreomycetidae</taxon>
        <taxon>Hypocreales</taxon>
        <taxon>Nectriaceae</taxon>
        <taxon>Fusarium</taxon>
        <taxon>Fusarium staphyleae species complex</taxon>
    </lineage>
</organism>
<reference evidence="11" key="2">
    <citation type="submission" date="2020-05" db="EMBL/GenBank/DDBJ databases">
        <authorList>
            <person name="Kim H.-S."/>
            <person name="Proctor R.H."/>
            <person name="Brown D.W."/>
        </authorList>
    </citation>
    <scope>NUCLEOTIDE SEQUENCE</scope>
    <source>
        <strain evidence="11">NRRL 22465</strain>
    </source>
</reference>
<evidence type="ECO:0000256" key="3">
    <source>
        <dbReference type="ARBA" id="ARBA00022651"/>
    </source>
</evidence>
<sequence>MNLTHLFSPTLLQGMLAADNPQSSIDFAASCANLATALQLPNTTVWFTQHVSPGTNITFPDNHPSCARPGQVVDAELCRVAMFVTTSPSSNLSVEAWLPSQWTGRFLSTGNGGMSGCIQYEDMAYAAGLGFSTVSANNGLNGTSALPMFHHPGVVEDYAYRSVHTGVVLGKQITRKFYGRDHTKSYWLGCSTGGRQGFKEAQDFPEDFDGIVAGAPAFAFEGLQSRSASFWGATGAPGAPTYLSSDQWDMVHKDVLKQCDRLDGVEDGIIEDPNLCQYRPEALICGPGQTEGCLTSQQVDTVRFVFSPLNGLDGNVVYPRMQPGGSFGLSFVIGDVPFPYSTEWFRYVVFEDAEWDPSSIGPKDYDAALKKNTHNIQTWKGDLSAIRDRGSKIIHYHGLQDGLISSENSQVYYDHVSRTMGLTSTELDEFYRLFRISGCGHCSGGNGASRIGNNVKNLGGMDAESNVLLAIVRWVEEGIPPDTITGYRYVDGSRENDVDYMRRHCRYPYRNVWDRVGDPKNPDSWDCQM</sequence>
<keyword evidence="2" id="KW-0719">Serine esterase</keyword>
<accession>A0A8H4XP73</accession>
<dbReference type="AlphaFoldDB" id="A0A8H4XP73"/>
<evidence type="ECO:0000256" key="8">
    <source>
        <dbReference type="ARBA" id="ARBA00023157"/>
    </source>
</evidence>
<gene>
    <name evidence="11" type="ORF">FZEAL_2160</name>
</gene>
<evidence type="ECO:0000256" key="7">
    <source>
        <dbReference type="ARBA" id="ARBA00022837"/>
    </source>
</evidence>
<dbReference type="InterPro" id="IPR029058">
    <property type="entry name" value="AB_hydrolase_fold"/>
</dbReference>
<dbReference type="Proteomes" id="UP000635477">
    <property type="component" value="Unassembled WGS sequence"/>
</dbReference>
<dbReference type="GO" id="GO:0046872">
    <property type="term" value="F:metal ion binding"/>
    <property type="evidence" value="ECO:0007669"/>
    <property type="project" value="UniProtKB-KW"/>
</dbReference>
<proteinExistence type="inferred from homology"/>
<keyword evidence="8" id="KW-1015">Disulfide bond</keyword>
<keyword evidence="3" id="KW-0624">Polysaccharide degradation</keyword>
<evidence type="ECO:0000256" key="4">
    <source>
        <dbReference type="ARBA" id="ARBA00022723"/>
    </source>
</evidence>
<protein>
    <recommendedName>
        <fullName evidence="10">Carboxylic ester hydrolase</fullName>
        <ecNumber evidence="10">3.1.1.-</ecNumber>
    </recommendedName>
</protein>
<keyword evidence="3" id="KW-0119">Carbohydrate metabolism</keyword>
<evidence type="ECO:0000313" key="12">
    <source>
        <dbReference type="Proteomes" id="UP000635477"/>
    </source>
</evidence>
<keyword evidence="7" id="KW-0106">Calcium</keyword>
<name>A0A8H4XP73_9HYPO</name>
<keyword evidence="5" id="KW-0732">Signal</keyword>
<dbReference type="OrthoDB" id="3039123at2759"/>
<dbReference type="PANTHER" id="PTHR33938">
    <property type="entry name" value="FERULOYL ESTERASE B-RELATED"/>
    <property type="match status" value="1"/>
</dbReference>